<reference evidence="2 3" key="1">
    <citation type="journal article" date="2019" name="Microb. Pathog.">
        <title>Comparison of VITEK 2, MALDI-TOF MS, 16S rRNA gene sequencing, and whole-genome sequencing for identification of Roseomonas mucosa.</title>
        <authorList>
            <person name="Rudolph W.W."/>
            <person name="Gunzer F."/>
            <person name="Trauth M."/>
            <person name="Bunk B."/>
            <person name="Bigge R."/>
            <person name="Schrottner P."/>
        </authorList>
    </citation>
    <scope>NUCLEOTIDE SEQUENCE [LARGE SCALE GENOMIC DNA]</scope>
    <source>
        <strain evidence="2 3">DSM 103800</strain>
    </source>
</reference>
<dbReference type="EMBL" id="JAVVDO010000025">
    <property type="protein sequence ID" value="MDT8332339.1"/>
    <property type="molecule type" value="Genomic_DNA"/>
</dbReference>
<evidence type="ECO:0000256" key="1">
    <source>
        <dbReference type="SAM" id="SignalP"/>
    </source>
</evidence>
<name>A0ABU3MJ09_9PROT</name>
<feature type="chain" id="PRO_5045253461" evidence="1">
    <location>
        <begin position="42"/>
        <end position="137"/>
    </location>
</feature>
<dbReference type="Proteomes" id="UP001258945">
    <property type="component" value="Unassembled WGS sequence"/>
</dbReference>
<dbReference type="RefSeq" id="WP_156878421.1">
    <property type="nucleotide sequence ID" value="NZ_CP015583.1"/>
</dbReference>
<protein>
    <submittedName>
        <fullName evidence="2">Uncharacterized protein</fullName>
    </submittedName>
</protein>
<comment type="caution">
    <text evidence="2">The sequence shown here is derived from an EMBL/GenBank/DDBJ whole genome shotgun (WGS) entry which is preliminary data.</text>
</comment>
<evidence type="ECO:0000313" key="3">
    <source>
        <dbReference type="Proteomes" id="UP001258945"/>
    </source>
</evidence>
<gene>
    <name evidence="2" type="ORF">RQ831_14855</name>
</gene>
<keyword evidence="1" id="KW-0732">Signal</keyword>
<evidence type="ECO:0000313" key="2">
    <source>
        <dbReference type="EMBL" id="MDT8332339.1"/>
    </source>
</evidence>
<keyword evidence="3" id="KW-1185">Reference proteome</keyword>
<sequence length="137" mass="14897">MFRPSPSVRTPQRNSGRPAAVMAILAAATLLPLATPHSAQAAPSCQVVRFERGQNGTEVAGMAPPRDTLCYTLTTAPNRTANLRLTASPNIVLDIPGIAEDRREISFHTERRTYQIRVGQLARGAYAEPFRLSISLD</sequence>
<proteinExistence type="predicted"/>
<feature type="signal peptide" evidence="1">
    <location>
        <begin position="1"/>
        <end position="41"/>
    </location>
</feature>
<accession>A0ABU3MJ09</accession>
<organism evidence="2 3">
    <name type="scientific">Roseomonas gilardii</name>
    <dbReference type="NCBI Taxonomy" id="257708"/>
    <lineage>
        <taxon>Bacteria</taxon>
        <taxon>Pseudomonadati</taxon>
        <taxon>Pseudomonadota</taxon>
        <taxon>Alphaproteobacteria</taxon>
        <taxon>Acetobacterales</taxon>
        <taxon>Roseomonadaceae</taxon>
        <taxon>Roseomonas</taxon>
    </lineage>
</organism>